<dbReference type="AlphaFoldDB" id="A0A4Z1IMW2"/>
<reference evidence="1 2" key="1">
    <citation type="submission" date="2017-12" db="EMBL/GenBank/DDBJ databases">
        <title>Comparative genomics of Botrytis spp.</title>
        <authorList>
            <person name="Valero-Jimenez C.A."/>
            <person name="Tapia P."/>
            <person name="Veloso J."/>
            <person name="Silva-Moreno E."/>
            <person name="Staats M."/>
            <person name="Valdes J.H."/>
            <person name="Van Kan J.A.L."/>
        </authorList>
    </citation>
    <scope>NUCLEOTIDE SEQUENCE [LARGE SCALE GENOMIC DNA]</scope>
    <source>
        <strain evidence="1 2">MUCL11595</strain>
    </source>
</reference>
<protein>
    <submittedName>
        <fullName evidence="1">Uncharacterized protein</fullName>
    </submittedName>
</protein>
<evidence type="ECO:0000313" key="1">
    <source>
        <dbReference type="EMBL" id="TGO60752.1"/>
    </source>
</evidence>
<dbReference type="EMBL" id="PQXN01000033">
    <property type="protein sequence ID" value="TGO60752.1"/>
    <property type="molecule type" value="Genomic_DNA"/>
</dbReference>
<proteinExistence type="predicted"/>
<dbReference type="Proteomes" id="UP000297527">
    <property type="component" value="Unassembled WGS sequence"/>
</dbReference>
<keyword evidence="2" id="KW-1185">Reference proteome</keyword>
<organism evidence="1 2">
    <name type="scientific">Botryotinia convoluta</name>
    <dbReference type="NCBI Taxonomy" id="54673"/>
    <lineage>
        <taxon>Eukaryota</taxon>
        <taxon>Fungi</taxon>
        <taxon>Dikarya</taxon>
        <taxon>Ascomycota</taxon>
        <taxon>Pezizomycotina</taxon>
        <taxon>Leotiomycetes</taxon>
        <taxon>Helotiales</taxon>
        <taxon>Sclerotiniaceae</taxon>
        <taxon>Botryotinia</taxon>
    </lineage>
</organism>
<gene>
    <name evidence="1" type="ORF">BCON_0033g00640</name>
</gene>
<comment type="caution">
    <text evidence="1">The sequence shown here is derived from an EMBL/GenBank/DDBJ whole genome shotgun (WGS) entry which is preliminary data.</text>
</comment>
<sequence>MNSQELSASFEFLLMGSSPISAQSKIYGTVESAAWAQRYFVAVEIPYVEDAQLMRILEDISANRWIQFP</sequence>
<accession>A0A4Z1IMW2</accession>
<name>A0A4Z1IMW2_9HELO</name>
<evidence type="ECO:0000313" key="2">
    <source>
        <dbReference type="Proteomes" id="UP000297527"/>
    </source>
</evidence>